<dbReference type="Proteomes" id="UP000800097">
    <property type="component" value="Unassembled WGS sequence"/>
</dbReference>
<dbReference type="GO" id="GO:0005759">
    <property type="term" value="C:mitochondrial matrix"/>
    <property type="evidence" value="ECO:0007669"/>
    <property type="project" value="TreeGrafter"/>
</dbReference>
<dbReference type="GO" id="GO:0004830">
    <property type="term" value="F:tryptophan-tRNA ligase activity"/>
    <property type="evidence" value="ECO:0007669"/>
    <property type="project" value="UniProtKB-EC"/>
</dbReference>
<keyword evidence="11" id="KW-0808">Transferase</keyword>
<dbReference type="OrthoDB" id="15808at2759"/>
<dbReference type="InterPro" id="IPR002306">
    <property type="entry name" value="Trp-tRNA-ligase"/>
</dbReference>
<keyword evidence="8 10" id="KW-0030">Aminoacyl-tRNA synthetase</keyword>
<dbReference type="PANTHER" id="PTHR43766">
    <property type="entry name" value="TRYPTOPHAN--TRNA LIGASE, MITOCHONDRIAL"/>
    <property type="match status" value="1"/>
</dbReference>
<dbReference type="GO" id="GO:0016740">
    <property type="term" value="F:transferase activity"/>
    <property type="evidence" value="ECO:0007669"/>
    <property type="project" value="UniProtKB-KW"/>
</dbReference>
<evidence type="ECO:0000256" key="6">
    <source>
        <dbReference type="ARBA" id="ARBA00022840"/>
    </source>
</evidence>
<keyword evidence="12" id="KW-1185">Reference proteome</keyword>
<evidence type="ECO:0000256" key="7">
    <source>
        <dbReference type="ARBA" id="ARBA00022917"/>
    </source>
</evidence>
<dbReference type="PRINTS" id="PR01039">
    <property type="entry name" value="TRNASYNTHTRP"/>
</dbReference>
<keyword evidence="7 10" id="KW-0648">Protein biosynthesis</keyword>
<dbReference type="EC" id="6.1.1.2" evidence="3"/>
<name>A0A6A6J6Y6_WESOR</name>
<proteinExistence type="inferred from homology"/>
<dbReference type="SUPFAM" id="SSF52374">
    <property type="entry name" value="Nucleotidylyl transferase"/>
    <property type="match status" value="1"/>
</dbReference>
<dbReference type="AlphaFoldDB" id="A0A6A6J6Y6"/>
<gene>
    <name evidence="11" type="ORF">EI97DRAFT_437092</name>
</gene>
<comment type="similarity">
    <text evidence="2 10">Belongs to the class-I aminoacyl-tRNA synthetase family.</text>
</comment>
<evidence type="ECO:0000313" key="11">
    <source>
        <dbReference type="EMBL" id="KAF2272330.1"/>
    </source>
</evidence>
<accession>A0A6A6J6Y6</accession>
<keyword evidence="4 10" id="KW-0436">Ligase</keyword>
<dbReference type="EMBL" id="ML986523">
    <property type="protein sequence ID" value="KAF2272330.1"/>
    <property type="molecule type" value="Genomic_DNA"/>
</dbReference>
<dbReference type="InterPro" id="IPR002305">
    <property type="entry name" value="aa-tRNA-synth_Ic"/>
</dbReference>
<evidence type="ECO:0000256" key="3">
    <source>
        <dbReference type="ARBA" id="ARBA00013161"/>
    </source>
</evidence>
<dbReference type="GO" id="GO:0005524">
    <property type="term" value="F:ATP binding"/>
    <property type="evidence" value="ECO:0007669"/>
    <property type="project" value="UniProtKB-KW"/>
</dbReference>
<evidence type="ECO:0000256" key="9">
    <source>
        <dbReference type="ARBA" id="ARBA00030268"/>
    </source>
</evidence>
<dbReference type="Gene3D" id="3.40.50.620">
    <property type="entry name" value="HUPs"/>
    <property type="match status" value="1"/>
</dbReference>
<dbReference type="FunFam" id="1.10.240.10:FF:000002">
    <property type="entry name" value="Tryptophan--tRNA ligase"/>
    <property type="match status" value="1"/>
</dbReference>
<evidence type="ECO:0000256" key="8">
    <source>
        <dbReference type="ARBA" id="ARBA00023146"/>
    </source>
</evidence>
<dbReference type="InterPro" id="IPR014729">
    <property type="entry name" value="Rossmann-like_a/b/a_fold"/>
</dbReference>
<comment type="subcellular location">
    <subcellularLocation>
        <location evidence="1">Mitochondrion</location>
    </subcellularLocation>
</comment>
<dbReference type="Gene3D" id="1.10.240.10">
    <property type="entry name" value="Tyrosyl-Transfer RNA Synthetase"/>
    <property type="match status" value="1"/>
</dbReference>
<sequence length="293" mass="32040">MLASFVAVGLDPTKSLLFCQSSVPEHAELMWILSCNASMGYLARMTQWKSKMALPDTASPFDTSSASASTSRESTKLGLFAYPVLQAADILLYGTTHVPVGEDQAQHLEFSRQLANTFNHTITPQDPIFTLPETILSPAKRVMSLKEPSKKMSKSDPDPKSRILITDETQDIRAKIKGALTDSIEGISYDPTTRPGVSNLIDLMCYMDPTISLTPHEVANDMQNVSMRSLKEKVADVVDHNLRGIRERYKSLMSKEPSYLAAINDRGASAARKIAQGRMGAIRAALGMGSLDS</sequence>
<evidence type="ECO:0000256" key="1">
    <source>
        <dbReference type="ARBA" id="ARBA00004173"/>
    </source>
</evidence>
<dbReference type="Pfam" id="PF00579">
    <property type="entry name" value="tRNA-synt_1b"/>
    <property type="match status" value="1"/>
</dbReference>
<evidence type="ECO:0000256" key="4">
    <source>
        <dbReference type="ARBA" id="ARBA00022598"/>
    </source>
</evidence>
<evidence type="ECO:0000256" key="2">
    <source>
        <dbReference type="ARBA" id="ARBA00005594"/>
    </source>
</evidence>
<protein>
    <recommendedName>
        <fullName evidence="3">tryptophan--tRNA ligase</fullName>
        <ecNumber evidence="3">6.1.1.2</ecNumber>
    </recommendedName>
    <alternativeName>
        <fullName evidence="9">Tryptophanyl-tRNA synthetase</fullName>
    </alternativeName>
</protein>
<keyword evidence="6 10" id="KW-0067">ATP-binding</keyword>
<organism evidence="11 12">
    <name type="scientific">Westerdykella ornata</name>
    <dbReference type="NCBI Taxonomy" id="318751"/>
    <lineage>
        <taxon>Eukaryota</taxon>
        <taxon>Fungi</taxon>
        <taxon>Dikarya</taxon>
        <taxon>Ascomycota</taxon>
        <taxon>Pezizomycotina</taxon>
        <taxon>Dothideomycetes</taxon>
        <taxon>Pleosporomycetidae</taxon>
        <taxon>Pleosporales</taxon>
        <taxon>Sporormiaceae</taxon>
        <taxon>Westerdykella</taxon>
    </lineage>
</organism>
<dbReference type="RefSeq" id="XP_033649869.1">
    <property type="nucleotide sequence ID" value="XM_033799271.1"/>
</dbReference>
<dbReference type="InterPro" id="IPR050203">
    <property type="entry name" value="Trp-tRNA_synthetase"/>
</dbReference>
<dbReference type="NCBIfam" id="TIGR00233">
    <property type="entry name" value="trpS"/>
    <property type="match status" value="1"/>
</dbReference>
<dbReference type="GeneID" id="54552446"/>
<keyword evidence="5 10" id="KW-0547">Nucleotide-binding</keyword>
<evidence type="ECO:0000256" key="5">
    <source>
        <dbReference type="ARBA" id="ARBA00022741"/>
    </source>
</evidence>
<dbReference type="PANTHER" id="PTHR43766:SF1">
    <property type="entry name" value="TRYPTOPHAN--TRNA LIGASE, MITOCHONDRIAL"/>
    <property type="match status" value="1"/>
</dbReference>
<reference evidence="11" key="1">
    <citation type="journal article" date="2020" name="Stud. Mycol.">
        <title>101 Dothideomycetes genomes: a test case for predicting lifestyles and emergence of pathogens.</title>
        <authorList>
            <person name="Haridas S."/>
            <person name="Albert R."/>
            <person name="Binder M."/>
            <person name="Bloem J."/>
            <person name="Labutti K."/>
            <person name="Salamov A."/>
            <person name="Andreopoulos B."/>
            <person name="Baker S."/>
            <person name="Barry K."/>
            <person name="Bills G."/>
            <person name="Bluhm B."/>
            <person name="Cannon C."/>
            <person name="Castanera R."/>
            <person name="Culley D."/>
            <person name="Daum C."/>
            <person name="Ezra D."/>
            <person name="Gonzalez J."/>
            <person name="Henrissat B."/>
            <person name="Kuo A."/>
            <person name="Liang C."/>
            <person name="Lipzen A."/>
            <person name="Lutzoni F."/>
            <person name="Magnuson J."/>
            <person name="Mondo S."/>
            <person name="Nolan M."/>
            <person name="Ohm R."/>
            <person name="Pangilinan J."/>
            <person name="Park H.-J."/>
            <person name="Ramirez L."/>
            <person name="Alfaro M."/>
            <person name="Sun H."/>
            <person name="Tritt A."/>
            <person name="Yoshinaga Y."/>
            <person name="Zwiers L.-H."/>
            <person name="Turgeon B."/>
            <person name="Goodwin S."/>
            <person name="Spatafora J."/>
            <person name="Crous P."/>
            <person name="Grigoriev I."/>
        </authorList>
    </citation>
    <scope>NUCLEOTIDE SEQUENCE</scope>
    <source>
        <strain evidence="11">CBS 379.55</strain>
    </source>
</reference>
<evidence type="ECO:0000256" key="10">
    <source>
        <dbReference type="RuleBase" id="RU363036"/>
    </source>
</evidence>
<dbReference type="GO" id="GO:0070183">
    <property type="term" value="P:mitochondrial tryptophanyl-tRNA aminoacylation"/>
    <property type="evidence" value="ECO:0007669"/>
    <property type="project" value="TreeGrafter"/>
</dbReference>
<evidence type="ECO:0000313" key="12">
    <source>
        <dbReference type="Proteomes" id="UP000800097"/>
    </source>
</evidence>